<dbReference type="SUPFAM" id="SSF55326">
    <property type="entry name" value="PurM N-terminal domain-like"/>
    <property type="match status" value="1"/>
</dbReference>
<gene>
    <name evidence="4" type="ORF">A3L01_04020</name>
</gene>
<evidence type="ECO:0000259" key="3">
    <source>
        <dbReference type="Pfam" id="PF02769"/>
    </source>
</evidence>
<feature type="domain" description="PurM-like N-terminal" evidence="2">
    <location>
        <begin position="37"/>
        <end position="143"/>
    </location>
</feature>
<dbReference type="InterPro" id="IPR036921">
    <property type="entry name" value="PurM-like_N_sf"/>
</dbReference>
<dbReference type="PANTHER" id="PTHR30303:SF4">
    <property type="entry name" value="HYDROGENASE EXPRESSION_FORMATION PROTEIN HYPE"/>
    <property type="match status" value="1"/>
</dbReference>
<accession>A0A2Z2ML73</accession>
<reference evidence="4 5" key="1">
    <citation type="submission" date="2016-04" db="EMBL/GenBank/DDBJ databases">
        <title>Complete genome sequence of Thermococcus barossii type strain SHCK-94.</title>
        <authorList>
            <person name="Oger P.M."/>
        </authorList>
    </citation>
    <scope>NUCLEOTIDE SEQUENCE [LARGE SCALE GENOMIC DNA]</scope>
    <source>
        <strain evidence="4 5">SHCK-94</strain>
    </source>
</reference>
<sequence>MKLPPGKLRNDVLREVVFSNLGVEDAKVIHGPREGFDSAVLEYDESHYLVVATDPTLGVPEETFGFFAYHFASSDVAVFGARPRWLVLDLLLPPGSGKGFLEKVMRELNAECRRYGSSIIGGHTGAYPSIKEPTGTTTVMGLVRKDELKLPLARPGDRIVLTAKVGIEFAVSAAYFRENELRKFLSSREIARLREHFRSETVVPDALTARPFVRGMHDATEGGLTALHEVADNSGLGFRVYAEKLQLDPLVKRVLDFYGLEPWSVSSTGTLIAITPPGEVDALITELNKNEIGAFEIGEFTEDKERLLIENGEEKEFPVFEGDPYVELYG</sequence>
<keyword evidence="5" id="KW-1185">Reference proteome</keyword>
<dbReference type="KEGG" id="tbs:A3L01_04020"/>
<feature type="domain" description="PurM-like C-terminal" evidence="3">
    <location>
        <begin position="154"/>
        <end position="305"/>
    </location>
</feature>
<dbReference type="CDD" id="cd06061">
    <property type="entry name" value="PurM-like1"/>
    <property type="match status" value="1"/>
</dbReference>
<organism evidence="4 5">
    <name type="scientific">Thermococcus barossii</name>
    <dbReference type="NCBI Taxonomy" id="54077"/>
    <lineage>
        <taxon>Archaea</taxon>
        <taxon>Methanobacteriati</taxon>
        <taxon>Methanobacteriota</taxon>
        <taxon>Thermococci</taxon>
        <taxon>Thermococcales</taxon>
        <taxon>Thermococcaceae</taxon>
        <taxon>Thermococcus</taxon>
    </lineage>
</organism>
<protein>
    <submittedName>
        <fullName evidence="4">Hydrogenase assembly protein HupF</fullName>
    </submittedName>
</protein>
<dbReference type="Gene3D" id="3.30.1330.10">
    <property type="entry name" value="PurM-like, N-terminal domain"/>
    <property type="match status" value="1"/>
</dbReference>
<dbReference type="PIRSF" id="PIRSF005644">
    <property type="entry name" value="Hdrgns_mtr_HypE"/>
    <property type="match status" value="1"/>
</dbReference>
<proteinExistence type="inferred from homology"/>
<dbReference type="InterPro" id="IPR036676">
    <property type="entry name" value="PurM-like_C_sf"/>
</dbReference>
<dbReference type="RefSeq" id="WP_088864595.1">
    <property type="nucleotide sequence ID" value="NZ_CP015101.1"/>
</dbReference>
<dbReference type="Pfam" id="PF02769">
    <property type="entry name" value="AIRS_C"/>
    <property type="match status" value="1"/>
</dbReference>
<dbReference type="InterPro" id="IPR016188">
    <property type="entry name" value="PurM-like_N"/>
</dbReference>
<dbReference type="PANTHER" id="PTHR30303">
    <property type="entry name" value="HYDROGENASE ISOENZYMES FORMATION PROTEIN HYPE"/>
    <property type="match status" value="1"/>
</dbReference>
<dbReference type="AlphaFoldDB" id="A0A2Z2ML73"/>
<evidence type="ECO:0000259" key="2">
    <source>
        <dbReference type="Pfam" id="PF00586"/>
    </source>
</evidence>
<dbReference type="GeneID" id="33325909"/>
<name>A0A2Z2ML73_9EURY</name>
<dbReference type="Proteomes" id="UP000250272">
    <property type="component" value="Chromosome"/>
</dbReference>
<dbReference type="GO" id="GO:0051604">
    <property type="term" value="P:protein maturation"/>
    <property type="evidence" value="ECO:0007669"/>
    <property type="project" value="TreeGrafter"/>
</dbReference>
<evidence type="ECO:0000256" key="1">
    <source>
        <dbReference type="ARBA" id="ARBA00006243"/>
    </source>
</evidence>
<dbReference type="SUPFAM" id="SSF56042">
    <property type="entry name" value="PurM C-terminal domain-like"/>
    <property type="match status" value="1"/>
</dbReference>
<dbReference type="InterPro" id="IPR011854">
    <property type="entry name" value="HypE"/>
</dbReference>
<dbReference type="EMBL" id="CP015101">
    <property type="protein sequence ID" value="ASJ04574.1"/>
    <property type="molecule type" value="Genomic_DNA"/>
</dbReference>
<evidence type="ECO:0000313" key="4">
    <source>
        <dbReference type="EMBL" id="ASJ04574.1"/>
    </source>
</evidence>
<dbReference type="OrthoDB" id="31494at2157"/>
<dbReference type="Gene3D" id="3.90.650.10">
    <property type="entry name" value="PurM-like C-terminal domain"/>
    <property type="match status" value="1"/>
</dbReference>
<comment type="similarity">
    <text evidence="1">Belongs to the HypE family.</text>
</comment>
<dbReference type="Pfam" id="PF00586">
    <property type="entry name" value="AIRS"/>
    <property type="match status" value="1"/>
</dbReference>
<evidence type="ECO:0000313" key="5">
    <source>
        <dbReference type="Proteomes" id="UP000250272"/>
    </source>
</evidence>
<dbReference type="InterPro" id="IPR010918">
    <property type="entry name" value="PurM-like_C_dom"/>
</dbReference>